<accession>A0AAW0SCI1</accession>
<keyword evidence="1" id="KW-1133">Transmembrane helix</keyword>
<feature type="signal peptide" evidence="2">
    <location>
        <begin position="1"/>
        <end position="18"/>
    </location>
</feature>
<dbReference type="Proteomes" id="UP001487740">
    <property type="component" value="Unassembled WGS sequence"/>
</dbReference>
<dbReference type="EMBL" id="JARAKH010001976">
    <property type="protein sequence ID" value="KAK8372448.1"/>
    <property type="molecule type" value="Genomic_DNA"/>
</dbReference>
<keyword evidence="4" id="KW-1185">Reference proteome</keyword>
<keyword evidence="2" id="KW-0732">Signal</keyword>
<evidence type="ECO:0000256" key="1">
    <source>
        <dbReference type="SAM" id="Phobius"/>
    </source>
</evidence>
<dbReference type="AlphaFoldDB" id="A0AAW0SCI1"/>
<protein>
    <submittedName>
        <fullName evidence="3">Uncharacterized protein</fullName>
    </submittedName>
</protein>
<gene>
    <name evidence="3" type="ORF">O3P69_010550</name>
</gene>
<keyword evidence="1" id="KW-0812">Transmembrane</keyword>
<name>A0AAW0SCI1_SCYPA</name>
<feature type="chain" id="PRO_5044716890" evidence="2">
    <location>
        <begin position="19"/>
        <end position="376"/>
    </location>
</feature>
<evidence type="ECO:0000313" key="3">
    <source>
        <dbReference type="EMBL" id="KAK8372447.1"/>
    </source>
</evidence>
<reference evidence="3 4" key="1">
    <citation type="submission" date="2023-03" db="EMBL/GenBank/DDBJ databases">
        <title>High-quality genome of Scylla paramamosain provides insights in environmental adaptation.</title>
        <authorList>
            <person name="Zhang L."/>
        </authorList>
    </citation>
    <scope>NUCLEOTIDE SEQUENCE [LARGE SCALE GENOMIC DNA]</scope>
    <source>
        <strain evidence="3">LZ_2023a</strain>
        <tissue evidence="3">Muscle</tissue>
    </source>
</reference>
<evidence type="ECO:0000313" key="4">
    <source>
        <dbReference type="Proteomes" id="UP001487740"/>
    </source>
</evidence>
<organism evidence="3 4">
    <name type="scientific">Scylla paramamosain</name>
    <name type="common">Mud crab</name>
    <dbReference type="NCBI Taxonomy" id="85552"/>
    <lineage>
        <taxon>Eukaryota</taxon>
        <taxon>Metazoa</taxon>
        <taxon>Ecdysozoa</taxon>
        <taxon>Arthropoda</taxon>
        <taxon>Crustacea</taxon>
        <taxon>Multicrustacea</taxon>
        <taxon>Malacostraca</taxon>
        <taxon>Eumalacostraca</taxon>
        <taxon>Eucarida</taxon>
        <taxon>Decapoda</taxon>
        <taxon>Pleocyemata</taxon>
        <taxon>Brachyura</taxon>
        <taxon>Eubrachyura</taxon>
        <taxon>Portunoidea</taxon>
        <taxon>Portunidae</taxon>
        <taxon>Portuninae</taxon>
        <taxon>Scylla</taxon>
    </lineage>
</organism>
<keyword evidence="1" id="KW-0472">Membrane</keyword>
<evidence type="ECO:0000256" key="2">
    <source>
        <dbReference type="SAM" id="SignalP"/>
    </source>
</evidence>
<dbReference type="EMBL" id="JARAKH010001976">
    <property type="protein sequence ID" value="KAK8372447.1"/>
    <property type="molecule type" value="Genomic_DNA"/>
</dbReference>
<proteinExistence type="predicted"/>
<sequence>MVLSLGMLLYSLLPLSQQAIWHPLAVYTGDQCTVVNWMNFNKSLSINVLSYITPNYPLNITLLFQDHEQFSYHDALYIYNHQTIRYKERKGHSNNNYTSPVAIPEGWNRLKLIVTDKNVRLKWTNGNDEVSLLALTLDLSVANVFLRGIFSVCSGVSPEWDVSEGKEVTILLQPLQSEQLLEVTGNGSLIVHHEISTETQSRFANTTLRIKTRRQDLHSFIGIKEKNEGDQEVYDKLEVPRPQLTVTSVGGMTHLSLKLFDGDASEEDGSSSIVQDIASIKVTPKHFITHFFVFISGLGIMYIINIARSALMRKDGDQTGQNQEEQDQEREQFCEIPSSARISDQVDSSGHVVYQKGGNIRDAVNCFSIKNRSTST</sequence>
<feature type="transmembrane region" description="Helical" evidence="1">
    <location>
        <begin position="287"/>
        <end position="304"/>
    </location>
</feature>
<comment type="caution">
    <text evidence="3">The sequence shown here is derived from an EMBL/GenBank/DDBJ whole genome shotgun (WGS) entry which is preliminary data.</text>
</comment>